<dbReference type="OrthoDB" id="1375905at2"/>
<proteinExistence type="predicted"/>
<dbReference type="EMBL" id="VNHX01000009">
    <property type="protein sequence ID" value="TYP95875.1"/>
    <property type="molecule type" value="Genomic_DNA"/>
</dbReference>
<name>A0A5S5DJL4_9SPHI</name>
<comment type="caution">
    <text evidence="1">The sequence shown here is derived from an EMBL/GenBank/DDBJ whole genome shotgun (WGS) entry which is preliminary data.</text>
</comment>
<evidence type="ECO:0000313" key="2">
    <source>
        <dbReference type="Proteomes" id="UP000325105"/>
    </source>
</evidence>
<dbReference type="RefSeq" id="WP_148908554.1">
    <property type="nucleotide sequence ID" value="NZ_VNHX01000009.1"/>
</dbReference>
<evidence type="ECO:0000313" key="1">
    <source>
        <dbReference type="EMBL" id="TYP95875.1"/>
    </source>
</evidence>
<sequence>MNTTIRMCLALALVCVLKLTYAQSEREKYLQVITERSDKIIAQLGDLDREKYAEARAIVVRQYDLLNSHHEARDGKIKQLKDTYGGRPALLEEKRDELERKEDSVLRVLHADFLYKLGQVLTPKQIDQVKDGMTYGVLPLTYKAYQEMIPQLTEAQKAQIFSYLIEARELAMDAPGSKEKHGVFGKYKGRINNYLSKEGYDLKEEGKKWEERRAKAKVDTKS</sequence>
<accession>A0A5S5DJL4</accession>
<dbReference type="Pfam" id="PF12875">
    <property type="entry name" value="DUF3826"/>
    <property type="match status" value="1"/>
</dbReference>
<dbReference type="AlphaFoldDB" id="A0A5S5DJL4"/>
<protein>
    <submittedName>
        <fullName evidence="1">Uncharacterized protein DUF3826</fullName>
    </submittedName>
</protein>
<gene>
    <name evidence="1" type="ORF">BC792_10971</name>
</gene>
<reference evidence="1 2" key="1">
    <citation type="submission" date="2019-07" db="EMBL/GenBank/DDBJ databases">
        <title>Genomic Encyclopedia of Archaeal and Bacterial Type Strains, Phase II (KMG-II): from individual species to whole genera.</title>
        <authorList>
            <person name="Goeker M."/>
        </authorList>
    </citation>
    <scope>NUCLEOTIDE SEQUENCE [LARGE SCALE GENOMIC DNA]</scope>
    <source>
        <strain evidence="1 2">DSM 18850</strain>
    </source>
</reference>
<organism evidence="1 2">
    <name type="scientific">Sphingobacterium allocomposti</name>
    <dbReference type="NCBI Taxonomy" id="415956"/>
    <lineage>
        <taxon>Bacteria</taxon>
        <taxon>Pseudomonadati</taxon>
        <taxon>Bacteroidota</taxon>
        <taxon>Sphingobacteriia</taxon>
        <taxon>Sphingobacteriales</taxon>
        <taxon>Sphingobacteriaceae</taxon>
        <taxon>Sphingobacterium</taxon>
    </lineage>
</organism>
<dbReference type="Proteomes" id="UP000325105">
    <property type="component" value="Unassembled WGS sequence"/>
</dbReference>
<dbReference type="InterPro" id="IPR024284">
    <property type="entry name" value="DUF3826"/>
</dbReference>
<keyword evidence="2" id="KW-1185">Reference proteome</keyword>